<keyword evidence="3" id="KW-1185">Reference proteome</keyword>
<sequence length="311" mass="31627">MICRPALGTGVAIGALARCTIALCTLAGVAAAQAPGGGEAPRWVTGVNGLAARQQSASIDGGGDVAVTRYFGGLSVTRLGASGGSVGASIGAGGADYSFGGAVAAPWGDIRDRRVSFSLRAPLGQRGSVIVVPSLRESAENGAELSDGRTYGGFAAVFWRLSDSFTIGPGIGVFSRLERDRQIFPFLAIDWDITDRINLSTGQGVGATQGPGLSLSYAVTDALRVGVAGRIESAEFRLNDTGTAPGGVGAHDAFPLVATIGWQPNPGLSASAFAGMEYGGELTVRDAQGGLVSRRDYDSAPVFGGQVSLRF</sequence>
<dbReference type="OrthoDB" id="190240at2"/>
<name>A0A2V2LDB1_9RHOB</name>
<organism evidence="2 3">
    <name type="scientific">Meridianimarinicoccus roseus</name>
    <dbReference type="NCBI Taxonomy" id="2072018"/>
    <lineage>
        <taxon>Bacteria</taxon>
        <taxon>Pseudomonadati</taxon>
        <taxon>Pseudomonadota</taxon>
        <taxon>Alphaproteobacteria</taxon>
        <taxon>Rhodobacterales</taxon>
        <taxon>Paracoccaceae</taxon>
        <taxon>Meridianimarinicoccus</taxon>
    </lineage>
</organism>
<feature type="signal peptide" evidence="1">
    <location>
        <begin position="1"/>
        <end position="34"/>
    </location>
</feature>
<dbReference type="RefSeq" id="WP_109810909.1">
    <property type="nucleotide sequence ID" value="NZ_QGKU01000026.1"/>
</dbReference>
<protein>
    <recommendedName>
        <fullName evidence="4">Transporter</fullName>
    </recommendedName>
</protein>
<dbReference type="AlphaFoldDB" id="A0A2V2LDB1"/>
<gene>
    <name evidence="2" type="ORF">DKT77_06535</name>
</gene>
<evidence type="ECO:0000313" key="2">
    <source>
        <dbReference type="EMBL" id="PWR03508.1"/>
    </source>
</evidence>
<proteinExistence type="predicted"/>
<evidence type="ECO:0000313" key="3">
    <source>
        <dbReference type="Proteomes" id="UP000245680"/>
    </source>
</evidence>
<dbReference type="EMBL" id="QGKU01000026">
    <property type="protein sequence ID" value="PWR03508.1"/>
    <property type="molecule type" value="Genomic_DNA"/>
</dbReference>
<comment type="caution">
    <text evidence="2">The sequence shown here is derived from an EMBL/GenBank/DDBJ whole genome shotgun (WGS) entry which is preliminary data.</text>
</comment>
<reference evidence="2 3" key="1">
    <citation type="submission" date="2018-05" db="EMBL/GenBank/DDBJ databases">
        <title>Rhodobacteraceae gen. nov., sp. nov. isolated from sea water.</title>
        <authorList>
            <person name="Ren Y."/>
        </authorList>
    </citation>
    <scope>NUCLEOTIDE SEQUENCE [LARGE SCALE GENOMIC DNA]</scope>
    <source>
        <strain evidence="2 3">TG-679</strain>
    </source>
</reference>
<accession>A0A2V2LDB1</accession>
<evidence type="ECO:0008006" key="4">
    <source>
        <dbReference type="Google" id="ProtNLM"/>
    </source>
</evidence>
<keyword evidence="1" id="KW-0732">Signal</keyword>
<dbReference type="Proteomes" id="UP000245680">
    <property type="component" value="Unassembled WGS sequence"/>
</dbReference>
<evidence type="ECO:0000256" key="1">
    <source>
        <dbReference type="SAM" id="SignalP"/>
    </source>
</evidence>
<feature type="chain" id="PRO_5016037177" description="Transporter" evidence="1">
    <location>
        <begin position="35"/>
        <end position="311"/>
    </location>
</feature>